<dbReference type="PANTHER" id="PTHR33908:SF11">
    <property type="entry name" value="MEMBRANE PROTEIN"/>
    <property type="match status" value="1"/>
</dbReference>
<dbReference type="RefSeq" id="WP_231581344.1">
    <property type="nucleotide sequence ID" value="NZ_JACHEK010000012.1"/>
</dbReference>
<gene>
    <name evidence="10" type="ORF">HNQ77_005025</name>
</gene>
<protein>
    <submittedName>
        <fullName evidence="10">4-amino-4-deoxy-L-arabinose transferase-like glycosyltransferase</fullName>
    </submittedName>
</protein>
<dbReference type="GO" id="GO:0016763">
    <property type="term" value="F:pentosyltransferase activity"/>
    <property type="evidence" value="ECO:0007669"/>
    <property type="project" value="TreeGrafter"/>
</dbReference>
<organism evidence="10 11">
    <name type="scientific">Silvibacterium bohemicum</name>
    <dbReference type="NCBI Taxonomy" id="1577686"/>
    <lineage>
        <taxon>Bacteria</taxon>
        <taxon>Pseudomonadati</taxon>
        <taxon>Acidobacteriota</taxon>
        <taxon>Terriglobia</taxon>
        <taxon>Terriglobales</taxon>
        <taxon>Acidobacteriaceae</taxon>
        <taxon>Silvibacterium</taxon>
    </lineage>
</organism>
<keyword evidence="6 8" id="KW-1133">Transmembrane helix</keyword>
<evidence type="ECO:0000313" key="10">
    <source>
        <dbReference type="EMBL" id="MBB6147040.1"/>
    </source>
</evidence>
<evidence type="ECO:0000313" key="11">
    <source>
        <dbReference type="Proteomes" id="UP000538666"/>
    </source>
</evidence>
<keyword evidence="2" id="KW-1003">Cell membrane</keyword>
<feature type="transmembrane region" description="Helical" evidence="8">
    <location>
        <begin position="172"/>
        <end position="202"/>
    </location>
</feature>
<feature type="transmembrane region" description="Helical" evidence="8">
    <location>
        <begin position="57"/>
        <end position="76"/>
    </location>
</feature>
<reference evidence="10 11" key="1">
    <citation type="submission" date="2020-08" db="EMBL/GenBank/DDBJ databases">
        <title>Genomic Encyclopedia of Type Strains, Phase IV (KMG-IV): sequencing the most valuable type-strain genomes for metagenomic binning, comparative biology and taxonomic classification.</title>
        <authorList>
            <person name="Goeker M."/>
        </authorList>
    </citation>
    <scope>NUCLEOTIDE SEQUENCE [LARGE SCALE GENOMIC DNA]</scope>
    <source>
        <strain evidence="10 11">DSM 103733</strain>
    </source>
</reference>
<feature type="transmembrane region" description="Helical" evidence="8">
    <location>
        <begin position="358"/>
        <end position="378"/>
    </location>
</feature>
<accession>A0A841K0W2</accession>
<evidence type="ECO:0000259" key="9">
    <source>
        <dbReference type="Pfam" id="PF13231"/>
    </source>
</evidence>
<feature type="transmembrane region" description="Helical" evidence="8">
    <location>
        <begin position="82"/>
        <end position="104"/>
    </location>
</feature>
<feature type="transmembrane region" description="Helical" evidence="8">
    <location>
        <begin position="136"/>
        <end position="151"/>
    </location>
</feature>
<evidence type="ECO:0000256" key="2">
    <source>
        <dbReference type="ARBA" id="ARBA00022475"/>
    </source>
</evidence>
<dbReference type="EMBL" id="JACHEK010000012">
    <property type="protein sequence ID" value="MBB6147040.1"/>
    <property type="molecule type" value="Genomic_DNA"/>
</dbReference>
<sequence>MAFVVRAAYVTVAHTYRFSPFEDHFTFGYEMARVARALVTGFGYSDPFSGHTGPTAWVPPLCPLIIAAVFKLFGIYSLMSGWVLLVLNSVFSAATASCVYEIAARSYNHRVAVWSGWIWALYPAAMQYAVRWVWETPLSTFLFAAILALALRMRGIGNDADAGQKRQDLSQWLIFGLLWALIALSNSTMLLFLPVCGIWILLGADNRSAAALHACMAALLFVACLAPWVWRNRIALHAFVPIRSNFGAELYAGNGPGSYGFRYGVLIGLPEQDPQHRLYVKLGEIAYVHQRGELAKAYIRTHPGHFAALTLKRFYFFWASVPHPSDKHWALDLIRQVNYCLPSITGVLGLFLSLRRRIAAAGLLAWAFALLPLTYYFVTVEARFRHPLEPLIVIFSVYLFQSASPRASAKLA</sequence>
<evidence type="ECO:0000256" key="3">
    <source>
        <dbReference type="ARBA" id="ARBA00022676"/>
    </source>
</evidence>
<keyword evidence="5 8" id="KW-0812">Transmembrane</keyword>
<keyword evidence="7 8" id="KW-0472">Membrane</keyword>
<evidence type="ECO:0000256" key="1">
    <source>
        <dbReference type="ARBA" id="ARBA00004651"/>
    </source>
</evidence>
<evidence type="ECO:0000256" key="7">
    <source>
        <dbReference type="ARBA" id="ARBA00023136"/>
    </source>
</evidence>
<evidence type="ECO:0000256" key="6">
    <source>
        <dbReference type="ARBA" id="ARBA00022989"/>
    </source>
</evidence>
<dbReference type="Pfam" id="PF13231">
    <property type="entry name" value="PMT_2"/>
    <property type="match status" value="1"/>
</dbReference>
<dbReference type="InterPro" id="IPR038731">
    <property type="entry name" value="RgtA/B/C-like"/>
</dbReference>
<dbReference type="Proteomes" id="UP000538666">
    <property type="component" value="Unassembled WGS sequence"/>
</dbReference>
<evidence type="ECO:0000256" key="8">
    <source>
        <dbReference type="SAM" id="Phobius"/>
    </source>
</evidence>
<name>A0A841K0W2_9BACT</name>
<evidence type="ECO:0000256" key="5">
    <source>
        <dbReference type="ARBA" id="ARBA00022692"/>
    </source>
</evidence>
<evidence type="ECO:0000256" key="4">
    <source>
        <dbReference type="ARBA" id="ARBA00022679"/>
    </source>
</evidence>
<keyword evidence="4 10" id="KW-0808">Transferase</keyword>
<feature type="domain" description="Glycosyltransferase RgtA/B/C/D-like" evidence="9">
    <location>
        <begin position="59"/>
        <end position="230"/>
    </location>
</feature>
<keyword evidence="3" id="KW-0328">Glycosyltransferase</keyword>
<keyword evidence="11" id="KW-1185">Reference proteome</keyword>
<dbReference type="GO" id="GO:0009103">
    <property type="term" value="P:lipopolysaccharide biosynthetic process"/>
    <property type="evidence" value="ECO:0007669"/>
    <property type="project" value="UniProtKB-ARBA"/>
</dbReference>
<dbReference type="AlphaFoldDB" id="A0A841K0W2"/>
<feature type="transmembrane region" description="Helical" evidence="8">
    <location>
        <begin position="208"/>
        <end position="230"/>
    </location>
</feature>
<dbReference type="PANTHER" id="PTHR33908">
    <property type="entry name" value="MANNOSYLTRANSFERASE YKCB-RELATED"/>
    <property type="match status" value="1"/>
</dbReference>
<comment type="subcellular location">
    <subcellularLocation>
        <location evidence="1">Cell membrane</location>
        <topology evidence="1">Multi-pass membrane protein</topology>
    </subcellularLocation>
</comment>
<dbReference type="InterPro" id="IPR050297">
    <property type="entry name" value="LipidA_mod_glycosyltrf_83"/>
</dbReference>
<proteinExistence type="predicted"/>
<dbReference type="GO" id="GO:0005886">
    <property type="term" value="C:plasma membrane"/>
    <property type="evidence" value="ECO:0007669"/>
    <property type="project" value="UniProtKB-SubCell"/>
</dbReference>
<comment type="caution">
    <text evidence="10">The sequence shown here is derived from an EMBL/GenBank/DDBJ whole genome shotgun (WGS) entry which is preliminary data.</text>
</comment>